<dbReference type="InterPro" id="IPR006076">
    <property type="entry name" value="FAD-dep_OxRdtase"/>
</dbReference>
<organism evidence="4 5">
    <name type="scientific">Polychaeton citri CBS 116435</name>
    <dbReference type="NCBI Taxonomy" id="1314669"/>
    <lineage>
        <taxon>Eukaryota</taxon>
        <taxon>Fungi</taxon>
        <taxon>Dikarya</taxon>
        <taxon>Ascomycota</taxon>
        <taxon>Pezizomycotina</taxon>
        <taxon>Dothideomycetes</taxon>
        <taxon>Dothideomycetidae</taxon>
        <taxon>Capnodiales</taxon>
        <taxon>Capnodiaceae</taxon>
        <taxon>Polychaeton</taxon>
    </lineage>
</organism>
<sequence length="732" mass="81994">MASSSNEGGKFPSRDTPSKGRKKHQPRTSKRPCPNDEDFTDHSHTRWLRDEVKRTPRCDICNMKCAYPCQYSLVCNHRKCRRRICQRCYEGDRDEERPADRRAVNMVNEGCWCRFTDAPGSARNGIHPAFRDDVYQPTKQIAEDLNNLRIQHSAKKRVSSRGERRGSSSKRQRQTSQARPEASARDGVGETHDSDHEREEQREFYNASPIQPTLTSIRPRRQTSSRRPTVDESSGDDDYDYEEGIDAEEAQQRMGESIDINRLLGDAFSYLKESEANKQRTTVVLGGGVIGMCIARELAARATKSSHSDQVIVLEKEPDVFQRASGRCAGLITSHGMPRDVREASGVQIVAAWDELRSAAGFEDVGWKEDAPHRLYQEGETNEYWKLSHNTDGKVRSAIFPHWLQRAQPGTLETFATDNGACIAMLNIRKFGQWLKLSCESQGVKFMYGREVTRYADGGLVAVDVKSTRIEHIACNNLVITAGPWSKQIIDKLYPQNLLQFNGRQYAAEWMLLQEQAVEEGIAGDLAVTALKGAAAVAQLDPLLTIISHGKKQDIYIAAAQREDIPHKYPKVHGENRLITRNYRTHLSPLVPNYIRGGDNIDPDVRSEGREFLCTAYENAPALSALNPFDLSRDGSAAADHYVWLASGFGYHGTTLAPLVGKIMGGLIYGEDFYGHPLVTQPDIRGFRNNDNTGNEDNEGEVEHHPLHHPAVTSPGSLPQATSLRHSQARFG</sequence>
<evidence type="ECO:0000313" key="5">
    <source>
        <dbReference type="Proteomes" id="UP000799441"/>
    </source>
</evidence>
<keyword evidence="1" id="KW-0560">Oxidoreductase</keyword>
<accession>A0A9P4Q0M0</accession>
<reference evidence="4" key="1">
    <citation type="journal article" date="2020" name="Stud. Mycol.">
        <title>101 Dothideomycetes genomes: a test case for predicting lifestyles and emergence of pathogens.</title>
        <authorList>
            <person name="Haridas S."/>
            <person name="Albert R."/>
            <person name="Binder M."/>
            <person name="Bloem J."/>
            <person name="Labutti K."/>
            <person name="Salamov A."/>
            <person name="Andreopoulos B."/>
            <person name="Baker S."/>
            <person name="Barry K."/>
            <person name="Bills G."/>
            <person name="Bluhm B."/>
            <person name="Cannon C."/>
            <person name="Castanera R."/>
            <person name="Culley D."/>
            <person name="Daum C."/>
            <person name="Ezra D."/>
            <person name="Gonzalez J."/>
            <person name="Henrissat B."/>
            <person name="Kuo A."/>
            <person name="Liang C."/>
            <person name="Lipzen A."/>
            <person name="Lutzoni F."/>
            <person name="Magnuson J."/>
            <person name="Mondo S."/>
            <person name="Nolan M."/>
            <person name="Ohm R."/>
            <person name="Pangilinan J."/>
            <person name="Park H.-J."/>
            <person name="Ramirez L."/>
            <person name="Alfaro M."/>
            <person name="Sun H."/>
            <person name="Tritt A."/>
            <person name="Yoshinaga Y."/>
            <person name="Zwiers L.-H."/>
            <person name="Turgeon B."/>
            <person name="Goodwin S."/>
            <person name="Spatafora J."/>
            <person name="Crous P."/>
            <person name="Grigoriev I."/>
        </authorList>
    </citation>
    <scope>NUCLEOTIDE SEQUENCE</scope>
    <source>
        <strain evidence="4">CBS 116435</strain>
    </source>
</reference>
<dbReference type="PANTHER" id="PTHR13847:SF289">
    <property type="entry name" value="GLYCINE OXIDASE"/>
    <property type="match status" value="1"/>
</dbReference>
<dbReference type="Gene3D" id="3.30.9.10">
    <property type="entry name" value="D-Amino Acid Oxidase, subunit A, domain 2"/>
    <property type="match status" value="1"/>
</dbReference>
<dbReference type="PANTHER" id="PTHR13847">
    <property type="entry name" value="SARCOSINE DEHYDROGENASE-RELATED"/>
    <property type="match status" value="1"/>
</dbReference>
<feature type="region of interest" description="Disordered" evidence="2">
    <location>
        <begin position="1"/>
        <end position="38"/>
    </location>
</feature>
<dbReference type="AlphaFoldDB" id="A0A9P4Q0M0"/>
<dbReference type="InterPro" id="IPR036188">
    <property type="entry name" value="FAD/NAD-bd_sf"/>
</dbReference>
<feature type="compositionally biased region" description="Basic and acidic residues" evidence="2">
    <location>
        <begin position="182"/>
        <end position="203"/>
    </location>
</feature>
<evidence type="ECO:0000256" key="1">
    <source>
        <dbReference type="ARBA" id="ARBA00023002"/>
    </source>
</evidence>
<dbReference type="GO" id="GO:0016491">
    <property type="term" value="F:oxidoreductase activity"/>
    <property type="evidence" value="ECO:0007669"/>
    <property type="project" value="UniProtKB-KW"/>
</dbReference>
<feature type="region of interest" description="Disordered" evidence="2">
    <location>
        <begin position="682"/>
        <end position="732"/>
    </location>
</feature>
<proteinExistence type="predicted"/>
<dbReference type="EMBL" id="MU003825">
    <property type="protein sequence ID" value="KAF2718397.1"/>
    <property type="molecule type" value="Genomic_DNA"/>
</dbReference>
<dbReference type="Gene3D" id="3.50.50.60">
    <property type="entry name" value="FAD/NAD(P)-binding domain"/>
    <property type="match status" value="1"/>
</dbReference>
<feature type="compositionally biased region" description="Basic residues" evidence="2">
    <location>
        <begin position="19"/>
        <end position="30"/>
    </location>
</feature>
<protein>
    <submittedName>
        <fullName evidence="4">Nucleotide-binding domain-containing protein</fullName>
    </submittedName>
</protein>
<evidence type="ECO:0000259" key="3">
    <source>
        <dbReference type="Pfam" id="PF01266"/>
    </source>
</evidence>
<feature type="domain" description="FAD dependent oxidoreductase" evidence="3">
    <location>
        <begin position="283"/>
        <end position="664"/>
    </location>
</feature>
<evidence type="ECO:0000256" key="2">
    <source>
        <dbReference type="SAM" id="MobiDB-lite"/>
    </source>
</evidence>
<comment type="caution">
    <text evidence="4">The sequence shown here is derived from an EMBL/GenBank/DDBJ whole genome shotgun (WGS) entry which is preliminary data.</text>
</comment>
<dbReference type="Pfam" id="PF01266">
    <property type="entry name" value="DAO"/>
    <property type="match status" value="1"/>
</dbReference>
<dbReference type="Proteomes" id="UP000799441">
    <property type="component" value="Unassembled WGS sequence"/>
</dbReference>
<evidence type="ECO:0000313" key="4">
    <source>
        <dbReference type="EMBL" id="KAF2718397.1"/>
    </source>
</evidence>
<dbReference type="OrthoDB" id="498204at2759"/>
<dbReference type="GO" id="GO:0005737">
    <property type="term" value="C:cytoplasm"/>
    <property type="evidence" value="ECO:0007669"/>
    <property type="project" value="TreeGrafter"/>
</dbReference>
<name>A0A9P4Q0M0_9PEZI</name>
<feature type="compositionally biased region" description="Acidic residues" evidence="2">
    <location>
        <begin position="233"/>
        <end position="242"/>
    </location>
</feature>
<feature type="region of interest" description="Disordered" evidence="2">
    <location>
        <begin position="145"/>
        <end position="242"/>
    </location>
</feature>
<gene>
    <name evidence="4" type="ORF">K431DRAFT_287679</name>
</gene>
<feature type="compositionally biased region" description="Polar residues" evidence="2">
    <location>
        <begin position="714"/>
        <end position="726"/>
    </location>
</feature>
<dbReference type="SUPFAM" id="SSF51905">
    <property type="entry name" value="FAD/NAD(P)-binding domain"/>
    <property type="match status" value="1"/>
</dbReference>
<keyword evidence="5" id="KW-1185">Reference proteome</keyword>